<dbReference type="AlphaFoldDB" id="A0A8T2PG05"/>
<comment type="caution">
    <text evidence="3">The sequence shown here is derived from an EMBL/GenBank/DDBJ whole genome shotgun (WGS) entry which is preliminary data.</text>
</comment>
<evidence type="ECO:0000313" key="3">
    <source>
        <dbReference type="EMBL" id="KAG9350666.1"/>
    </source>
</evidence>
<accession>A0A8T2PG05</accession>
<keyword evidence="1" id="KW-0732">Signal</keyword>
<dbReference type="Gene3D" id="2.10.220.10">
    <property type="entry name" value="Hormone Receptor, Insulin-like Growth Factor Receptor 1, Chain A, domain 2"/>
    <property type="match status" value="1"/>
</dbReference>
<gene>
    <name evidence="3" type="ORF">JZ751_024555</name>
</gene>
<dbReference type="InterPro" id="IPR009030">
    <property type="entry name" value="Growth_fac_rcpt_cys_sf"/>
</dbReference>
<protein>
    <recommendedName>
        <fullName evidence="2">Furin-like cysteine-rich domain-containing protein</fullName>
    </recommendedName>
</protein>
<dbReference type="Gene3D" id="3.80.20.20">
    <property type="entry name" value="Receptor L-domain"/>
    <property type="match status" value="1"/>
</dbReference>
<dbReference type="Proteomes" id="UP000824540">
    <property type="component" value="Unassembled WGS sequence"/>
</dbReference>
<feature type="signal peptide" evidence="1">
    <location>
        <begin position="1"/>
        <end position="23"/>
    </location>
</feature>
<feature type="chain" id="PRO_5035897998" description="Furin-like cysteine-rich domain-containing protein" evidence="1">
    <location>
        <begin position="24"/>
        <end position="120"/>
    </location>
</feature>
<sequence length="120" mass="13309">MSLSGCFMFSWVCLSSCKHRACTMDNQCCHDQCLGGCLEPSSSSKCIACRNLMHQGTCVDKCPSGYYTFKGWRCVSFTFCQELHNQCKQGKGSDCYEYVIHNGACIPECPSGYTTMNSTT</sequence>
<dbReference type="OrthoDB" id="5809444at2759"/>
<dbReference type="FunFam" id="2.10.220.10:FF:000005">
    <property type="entry name" value="Tyrosine-protein kinase receptor"/>
    <property type="match status" value="1"/>
</dbReference>
<proteinExistence type="predicted"/>
<feature type="domain" description="Furin-like cysteine-rich" evidence="2">
    <location>
        <begin position="12"/>
        <end position="118"/>
    </location>
</feature>
<dbReference type="InterPro" id="IPR006212">
    <property type="entry name" value="Furin_repeat"/>
</dbReference>
<organism evidence="3 4">
    <name type="scientific">Albula glossodonta</name>
    <name type="common">roundjaw bonefish</name>
    <dbReference type="NCBI Taxonomy" id="121402"/>
    <lineage>
        <taxon>Eukaryota</taxon>
        <taxon>Metazoa</taxon>
        <taxon>Chordata</taxon>
        <taxon>Craniata</taxon>
        <taxon>Vertebrata</taxon>
        <taxon>Euteleostomi</taxon>
        <taxon>Actinopterygii</taxon>
        <taxon>Neopterygii</taxon>
        <taxon>Teleostei</taxon>
        <taxon>Albuliformes</taxon>
        <taxon>Albulidae</taxon>
        <taxon>Albula</taxon>
    </lineage>
</organism>
<evidence type="ECO:0000313" key="4">
    <source>
        <dbReference type="Proteomes" id="UP000824540"/>
    </source>
</evidence>
<dbReference type="SMART" id="SM00261">
    <property type="entry name" value="FU"/>
    <property type="match status" value="2"/>
</dbReference>
<evidence type="ECO:0000256" key="1">
    <source>
        <dbReference type="SAM" id="SignalP"/>
    </source>
</evidence>
<name>A0A8T2PG05_9TELE</name>
<evidence type="ECO:0000259" key="2">
    <source>
        <dbReference type="Pfam" id="PF00757"/>
    </source>
</evidence>
<dbReference type="InterPro" id="IPR036941">
    <property type="entry name" value="Rcpt_L-dom_sf"/>
</dbReference>
<keyword evidence="4" id="KW-1185">Reference proteome</keyword>
<dbReference type="Pfam" id="PF00757">
    <property type="entry name" value="Furin-like"/>
    <property type="match status" value="1"/>
</dbReference>
<dbReference type="EMBL" id="JAFBMS010000007">
    <property type="protein sequence ID" value="KAG9350666.1"/>
    <property type="molecule type" value="Genomic_DNA"/>
</dbReference>
<dbReference type="InterPro" id="IPR006211">
    <property type="entry name" value="Furin-like_Cys-rich_dom"/>
</dbReference>
<reference evidence="3" key="1">
    <citation type="thesis" date="2021" institute="BYU ScholarsArchive" country="Provo, UT, USA">
        <title>Applications of and Algorithms for Genome Assembly and Genomic Analyses with an Emphasis on Marine Teleosts.</title>
        <authorList>
            <person name="Pickett B.D."/>
        </authorList>
    </citation>
    <scope>NUCLEOTIDE SEQUENCE</scope>
    <source>
        <strain evidence="3">HI-2016</strain>
    </source>
</reference>
<dbReference type="SUPFAM" id="SSF57184">
    <property type="entry name" value="Growth factor receptor domain"/>
    <property type="match status" value="1"/>
</dbReference>